<gene>
    <name evidence="2" type="ORF">Bathy05g02820</name>
</gene>
<dbReference type="RefSeq" id="XP_007513018.1">
    <property type="nucleotide sequence ID" value="XM_007512956.1"/>
</dbReference>
<evidence type="ECO:0000313" key="2">
    <source>
        <dbReference type="EMBL" id="CCO16576.1"/>
    </source>
</evidence>
<dbReference type="Proteomes" id="UP000198341">
    <property type="component" value="Chromosome 5"/>
</dbReference>
<dbReference type="GeneID" id="19015785"/>
<reference evidence="2 3" key="1">
    <citation type="submission" date="2011-10" db="EMBL/GenBank/DDBJ databases">
        <authorList>
            <person name="Genoscope - CEA"/>
        </authorList>
    </citation>
    <scope>NUCLEOTIDE SEQUENCE [LARGE SCALE GENOMIC DNA]</scope>
    <source>
        <strain evidence="2 3">RCC 1105</strain>
    </source>
</reference>
<evidence type="ECO:0000256" key="1">
    <source>
        <dbReference type="SAM" id="MobiDB-lite"/>
    </source>
</evidence>
<protein>
    <submittedName>
        <fullName evidence="2">Uncharacterized protein</fullName>
    </submittedName>
</protein>
<accession>K8EEX3</accession>
<feature type="region of interest" description="Disordered" evidence="1">
    <location>
        <begin position="1"/>
        <end position="31"/>
    </location>
</feature>
<name>K8EEX3_9CHLO</name>
<keyword evidence="3" id="KW-1185">Reference proteome</keyword>
<sequence>MRATVKKKEEESEKKKKLDEPASSSSSLDVLTEGLKRSILPQIRKLDGTIANARWMQKEVTDATDRCSLEVERVISTTVGEEEEEDNTTKGEREREEEEIDERLRNVLESVSKLRQRMAKVVERERAQREKLLRMRRCDLDVLRANKGEECDFEAVLRAEAYAKQQR</sequence>
<dbReference type="AlphaFoldDB" id="K8EEX3"/>
<feature type="region of interest" description="Disordered" evidence="1">
    <location>
        <begin position="75"/>
        <end position="99"/>
    </location>
</feature>
<evidence type="ECO:0000313" key="3">
    <source>
        <dbReference type="Proteomes" id="UP000198341"/>
    </source>
</evidence>
<dbReference type="EMBL" id="FO082274">
    <property type="protein sequence ID" value="CCO16576.1"/>
    <property type="molecule type" value="Genomic_DNA"/>
</dbReference>
<proteinExistence type="predicted"/>
<dbReference type="KEGG" id="bpg:Bathy05g02820"/>
<organism evidence="2 3">
    <name type="scientific">Bathycoccus prasinos</name>
    <dbReference type="NCBI Taxonomy" id="41875"/>
    <lineage>
        <taxon>Eukaryota</taxon>
        <taxon>Viridiplantae</taxon>
        <taxon>Chlorophyta</taxon>
        <taxon>Mamiellophyceae</taxon>
        <taxon>Mamiellales</taxon>
        <taxon>Bathycoccaceae</taxon>
        <taxon>Bathycoccus</taxon>
    </lineage>
</organism>
<feature type="compositionally biased region" description="Basic and acidic residues" evidence="1">
    <location>
        <begin position="1"/>
        <end position="20"/>
    </location>
</feature>